<proteinExistence type="predicted"/>
<gene>
    <name evidence="2" type="ORF">RHIMIDRAFT_264399</name>
</gene>
<evidence type="ECO:0000313" key="3">
    <source>
        <dbReference type="Proteomes" id="UP000242254"/>
    </source>
</evidence>
<feature type="region of interest" description="Disordered" evidence="1">
    <location>
        <begin position="226"/>
        <end position="251"/>
    </location>
</feature>
<reference evidence="2 3" key="1">
    <citation type="journal article" date="2016" name="Proc. Natl. Acad. Sci. U.S.A.">
        <title>Lipid metabolic changes in an early divergent fungus govern the establishment of a mutualistic symbiosis with endobacteria.</title>
        <authorList>
            <person name="Lastovetsky O.A."/>
            <person name="Gaspar M.L."/>
            <person name="Mondo S.J."/>
            <person name="LaButti K.M."/>
            <person name="Sandor L."/>
            <person name="Grigoriev I.V."/>
            <person name="Henry S.A."/>
            <person name="Pawlowska T.E."/>
        </authorList>
    </citation>
    <scope>NUCLEOTIDE SEQUENCE [LARGE SCALE GENOMIC DNA]</scope>
    <source>
        <strain evidence="2 3">ATCC 52813</strain>
    </source>
</reference>
<accession>A0A2G4T5B5</accession>
<feature type="compositionally biased region" description="Basic and acidic residues" evidence="1">
    <location>
        <begin position="232"/>
        <end position="251"/>
    </location>
</feature>
<evidence type="ECO:0000256" key="1">
    <source>
        <dbReference type="SAM" id="MobiDB-lite"/>
    </source>
</evidence>
<dbReference type="EMBL" id="KZ303843">
    <property type="protein sequence ID" value="PHZ15866.1"/>
    <property type="molecule type" value="Genomic_DNA"/>
</dbReference>
<evidence type="ECO:0000313" key="2">
    <source>
        <dbReference type="EMBL" id="PHZ15866.1"/>
    </source>
</evidence>
<name>A0A2G4T5B5_RHIZD</name>
<dbReference type="Proteomes" id="UP000242254">
    <property type="component" value="Unassembled WGS sequence"/>
</dbReference>
<dbReference type="RefSeq" id="XP_023469574.1">
    <property type="nucleotide sequence ID" value="XM_023611749.1"/>
</dbReference>
<dbReference type="GeneID" id="35442738"/>
<dbReference type="AlphaFoldDB" id="A0A2G4T5B5"/>
<sequence length="251" mass="29890">MLYFVHENSTPEQPVQFQYTKQQQEKTWKTKKYRRILQDLKAQNPDVPSSIVSVEEFGRFLQARSEQSAVLSRFYGHTITSHDNGYSLFSKVRLSVCFNKQRADQKLIQDLRAKFREDAVLVMENWSAPMLYKTSRYCPACHNESLHTFRRVPNPRLYQRERYSTAVCHDILRCTNLYCRLAMAAPDRYRLWNRDVAACLNYIHILRGFRRNGMVPHRFRRVAVAPTKRRRRVDDQEQPRTRIRLDDDSPS</sequence>
<keyword evidence="3" id="KW-1185">Reference proteome</keyword>
<protein>
    <submittedName>
        <fullName evidence="2">Uncharacterized protein</fullName>
    </submittedName>
</protein>
<organism evidence="2 3">
    <name type="scientific">Rhizopus microsporus ATCC 52813</name>
    <dbReference type="NCBI Taxonomy" id="1340429"/>
    <lineage>
        <taxon>Eukaryota</taxon>
        <taxon>Fungi</taxon>
        <taxon>Fungi incertae sedis</taxon>
        <taxon>Mucoromycota</taxon>
        <taxon>Mucoromycotina</taxon>
        <taxon>Mucoromycetes</taxon>
        <taxon>Mucorales</taxon>
        <taxon>Mucorineae</taxon>
        <taxon>Rhizopodaceae</taxon>
        <taxon>Rhizopus</taxon>
    </lineage>
</organism>